<comment type="similarity">
    <text evidence="2">Belongs to the binding-protein-dependent transport system permease family. FecCD subfamily.</text>
</comment>
<comment type="subcellular location">
    <subcellularLocation>
        <location evidence="1">Cell membrane</location>
        <topology evidence="1">Multi-pass membrane protein</topology>
    </subcellularLocation>
</comment>
<evidence type="ECO:0000256" key="3">
    <source>
        <dbReference type="ARBA" id="ARBA00022448"/>
    </source>
</evidence>
<evidence type="ECO:0000256" key="1">
    <source>
        <dbReference type="ARBA" id="ARBA00004651"/>
    </source>
</evidence>
<feature type="transmembrane region" description="Helical" evidence="8">
    <location>
        <begin position="106"/>
        <end position="125"/>
    </location>
</feature>
<dbReference type="AlphaFoldDB" id="A0A3M0MEF8"/>
<dbReference type="GO" id="GO:0022857">
    <property type="term" value="F:transmembrane transporter activity"/>
    <property type="evidence" value="ECO:0007669"/>
    <property type="project" value="InterPro"/>
</dbReference>
<proteinExistence type="inferred from homology"/>
<accession>A0A3M0MEF8</accession>
<gene>
    <name evidence="9" type="ORF">C9E81_11110</name>
</gene>
<keyword evidence="7 8" id="KW-0472">Membrane</keyword>
<feature type="transmembrane region" description="Helical" evidence="8">
    <location>
        <begin position="7"/>
        <end position="25"/>
    </location>
</feature>
<evidence type="ECO:0000256" key="5">
    <source>
        <dbReference type="ARBA" id="ARBA00022692"/>
    </source>
</evidence>
<dbReference type="InterPro" id="IPR000522">
    <property type="entry name" value="ABC_transptr_permease_BtuC"/>
</dbReference>
<feature type="transmembrane region" description="Helical" evidence="8">
    <location>
        <begin position="45"/>
        <end position="67"/>
    </location>
</feature>
<dbReference type="Gene3D" id="1.10.3470.10">
    <property type="entry name" value="ABC transporter involved in vitamin B12 uptake, BtuC"/>
    <property type="match status" value="1"/>
</dbReference>
<feature type="transmembrane region" description="Helical" evidence="8">
    <location>
        <begin position="180"/>
        <end position="200"/>
    </location>
</feature>
<dbReference type="GO" id="GO:0005886">
    <property type="term" value="C:plasma membrane"/>
    <property type="evidence" value="ECO:0007669"/>
    <property type="project" value="UniProtKB-SubCell"/>
</dbReference>
<dbReference type="PANTHER" id="PTHR30472">
    <property type="entry name" value="FERRIC ENTEROBACTIN TRANSPORT SYSTEM PERMEASE PROTEIN"/>
    <property type="match status" value="1"/>
</dbReference>
<comment type="caution">
    <text evidence="9">The sequence shown here is derived from an EMBL/GenBank/DDBJ whole genome shotgun (WGS) entry which is preliminary data.</text>
</comment>
<name>A0A3M0MEF8_9RHOB</name>
<dbReference type="RefSeq" id="WP_122112367.1">
    <property type="nucleotide sequence ID" value="NZ_QOKZ01000003.1"/>
</dbReference>
<evidence type="ECO:0000313" key="9">
    <source>
        <dbReference type="EMBL" id="RMC35745.1"/>
    </source>
</evidence>
<dbReference type="InterPro" id="IPR037294">
    <property type="entry name" value="ABC_BtuC-like"/>
</dbReference>
<dbReference type="EMBL" id="QOKZ01000003">
    <property type="protein sequence ID" value="RMC35745.1"/>
    <property type="molecule type" value="Genomic_DNA"/>
</dbReference>
<keyword evidence="6 8" id="KW-1133">Transmembrane helix</keyword>
<feature type="transmembrane region" description="Helical" evidence="8">
    <location>
        <begin position="240"/>
        <end position="259"/>
    </location>
</feature>
<protein>
    <submittedName>
        <fullName evidence="9">Enterobactin ABC transporter permease</fullName>
    </submittedName>
</protein>
<feature type="transmembrane region" description="Helical" evidence="8">
    <location>
        <begin position="266"/>
        <end position="286"/>
    </location>
</feature>
<evidence type="ECO:0000313" key="10">
    <source>
        <dbReference type="Proteomes" id="UP000273516"/>
    </source>
</evidence>
<dbReference type="Proteomes" id="UP000273516">
    <property type="component" value="Unassembled WGS sequence"/>
</dbReference>
<keyword evidence="5 8" id="KW-0812">Transmembrane</keyword>
<evidence type="ECO:0000256" key="7">
    <source>
        <dbReference type="ARBA" id="ARBA00023136"/>
    </source>
</evidence>
<evidence type="ECO:0000256" key="2">
    <source>
        <dbReference type="ARBA" id="ARBA00007935"/>
    </source>
</evidence>
<keyword evidence="4" id="KW-1003">Cell membrane</keyword>
<dbReference type="OrthoDB" id="9796260at2"/>
<dbReference type="GO" id="GO:0033214">
    <property type="term" value="P:siderophore-iron import into cell"/>
    <property type="evidence" value="ECO:0007669"/>
    <property type="project" value="TreeGrafter"/>
</dbReference>
<dbReference type="SUPFAM" id="SSF81345">
    <property type="entry name" value="ABC transporter involved in vitamin B12 uptake, BtuC"/>
    <property type="match status" value="1"/>
</dbReference>
<feature type="transmembrane region" description="Helical" evidence="8">
    <location>
        <begin position="212"/>
        <end position="234"/>
    </location>
</feature>
<organism evidence="9 10">
    <name type="scientific">Paracoccus alkanivorans</name>
    <dbReference type="NCBI Taxonomy" id="2116655"/>
    <lineage>
        <taxon>Bacteria</taxon>
        <taxon>Pseudomonadati</taxon>
        <taxon>Pseudomonadota</taxon>
        <taxon>Alphaproteobacteria</taxon>
        <taxon>Rhodobacterales</taxon>
        <taxon>Paracoccaceae</taxon>
        <taxon>Paracoccus</taxon>
    </lineage>
</organism>
<reference evidence="9 10" key="1">
    <citation type="submission" date="2018-07" db="EMBL/GenBank/DDBJ databases">
        <authorList>
            <person name="Zhang Y."/>
            <person name="Wang L."/>
            <person name="Ma S."/>
        </authorList>
    </citation>
    <scope>NUCLEOTIDE SEQUENCE [LARGE SCALE GENOMIC DNA]</scope>
    <source>
        <strain evidence="9 10">4-2</strain>
    </source>
</reference>
<evidence type="ECO:0000256" key="6">
    <source>
        <dbReference type="ARBA" id="ARBA00022989"/>
    </source>
</evidence>
<dbReference type="Pfam" id="PF01032">
    <property type="entry name" value="FecCD"/>
    <property type="match status" value="1"/>
</dbReference>
<evidence type="ECO:0000256" key="4">
    <source>
        <dbReference type="ARBA" id="ARBA00022475"/>
    </source>
</evidence>
<evidence type="ECO:0000256" key="8">
    <source>
        <dbReference type="SAM" id="Phobius"/>
    </source>
</evidence>
<keyword evidence="10" id="KW-1185">Reference proteome</keyword>
<feature type="transmembrane region" description="Helical" evidence="8">
    <location>
        <begin position="79"/>
        <end position="100"/>
    </location>
</feature>
<feature type="transmembrane region" description="Helical" evidence="8">
    <location>
        <begin position="137"/>
        <end position="157"/>
    </location>
</feature>
<keyword evidence="3" id="KW-0813">Transport</keyword>
<sequence>MDRRGVMLLSGLAVLLAAISLLWMFQGIGGGNREFILRLRGGKLAALITVAASIGVATVLFQTVAANRVLTPSIMGFDALYILLQSVMVASMGSAGVAGFPDIAKFLVEVGAMSMLAALLFGMLLARRGRDIPRTILTGVILGVMFRSMSGFLTRIMDPNEFAVVQAASFASFNHVDTTLLPIGAALTTAAIMIALWLSPRLDVMALGREPAVSLGLRFDTMVIGALMLVAVLVSVSTALVGPVAFFGLIVAGLAHGLTQSARHTALLPAAALIASILVVGGQWIFERIMGQAATLSVVIELAGGIFFLYLLLKGRIR</sequence>
<feature type="transmembrane region" description="Helical" evidence="8">
    <location>
        <begin position="292"/>
        <end position="313"/>
    </location>
</feature>
<dbReference type="PANTHER" id="PTHR30472:SF19">
    <property type="entry name" value="PETROBACTIN IMPORT SYSTEM PERMEASE PROTEIN YCLO"/>
    <property type="match status" value="1"/>
</dbReference>